<dbReference type="PANTHER" id="PTHR39639:SF1">
    <property type="entry name" value="DUF262 DOMAIN-CONTAINING PROTEIN"/>
    <property type="match status" value="1"/>
</dbReference>
<accession>A0A8J8MDV9</accession>
<feature type="domain" description="GmrSD restriction endonucleases N-terminal" evidence="1">
    <location>
        <begin position="31"/>
        <end position="185"/>
    </location>
</feature>
<evidence type="ECO:0000259" key="1">
    <source>
        <dbReference type="Pfam" id="PF03235"/>
    </source>
</evidence>
<dbReference type="Proteomes" id="UP000677305">
    <property type="component" value="Chromosome"/>
</dbReference>
<keyword evidence="3" id="KW-1185">Reference proteome</keyword>
<name>A0A8J8MDV9_9FIRM</name>
<sequence>MVIDEINNDDDYYDNDDLYNITSWGADLSFRELISMYKEGEMIKPELQRKYVWDKSEASRFIESLLLGLPVPSIFLAKVEKDNKLIIDGYQRIMTVYDFVERGIYSKDSSVFKLSNSNKINKRWRGKSFKQLEPEEQRRIKSTTIHAIIFEQKTPKNDSSLYQIFERINTSGRTLTAQEIRNCIYQGSFNDLLFRINENSKWRELYGGNVDSRMKDIEFILRYIALSKNFLPTDKKQISLKKHLNHVMKILRNSSEEDIKRFEESFNNTVKYIYDNFGCSAFHNPMSLS</sequence>
<evidence type="ECO:0000313" key="2">
    <source>
        <dbReference type="EMBL" id="QUH31142.1"/>
    </source>
</evidence>
<dbReference type="EMBL" id="CP058561">
    <property type="protein sequence ID" value="QUH31142.1"/>
    <property type="molecule type" value="Genomic_DNA"/>
</dbReference>
<organism evidence="2 3">
    <name type="scientific">Vallitalea guaymasensis</name>
    <dbReference type="NCBI Taxonomy" id="1185412"/>
    <lineage>
        <taxon>Bacteria</taxon>
        <taxon>Bacillati</taxon>
        <taxon>Bacillota</taxon>
        <taxon>Clostridia</taxon>
        <taxon>Lachnospirales</taxon>
        <taxon>Vallitaleaceae</taxon>
        <taxon>Vallitalea</taxon>
    </lineage>
</organism>
<dbReference type="InterPro" id="IPR004919">
    <property type="entry name" value="GmrSD_N"/>
</dbReference>
<evidence type="ECO:0000313" key="3">
    <source>
        <dbReference type="Proteomes" id="UP000677305"/>
    </source>
</evidence>
<gene>
    <name evidence="2" type="ORF">HYG85_20340</name>
</gene>
<dbReference type="Pfam" id="PF03235">
    <property type="entry name" value="GmrSD_N"/>
    <property type="match status" value="1"/>
</dbReference>
<dbReference type="AlphaFoldDB" id="A0A8J8MDV9"/>
<protein>
    <submittedName>
        <fullName evidence="2">DUF262 domain-containing protein</fullName>
    </submittedName>
</protein>
<dbReference type="RefSeq" id="WP_212691218.1">
    <property type="nucleotide sequence ID" value="NZ_CP058561.1"/>
</dbReference>
<dbReference type="PANTHER" id="PTHR39639">
    <property type="entry name" value="CHROMOSOME 16, WHOLE GENOME SHOTGUN SEQUENCE"/>
    <property type="match status" value="1"/>
</dbReference>
<dbReference type="KEGG" id="vgu:HYG85_20340"/>
<proteinExistence type="predicted"/>
<reference evidence="2 3" key="1">
    <citation type="submission" date="2020-07" db="EMBL/GenBank/DDBJ databases">
        <title>Vallitalea guaymasensis genome.</title>
        <authorList>
            <person name="Postec A."/>
        </authorList>
    </citation>
    <scope>NUCLEOTIDE SEQUENCE [LARGE SCALE GENOMIC DNA]</scope>
    <source>
        <strain evidence="2 3">Ra1766G1</strain>
    </source>
</reference>